<reference evidence="5 6" key="1">
    <citation type="submission" date="2024-06" db="EMBL/GenBank/DDBJ databases">
        <title>The Natural Products Discovery Center: Release of the First 8490 Sequenced Strains for Exploring Actinobacteria Biosynthetic Diversity.</title>
        <authorList>
            <person name="Kalkreuter E."/>
            <person name="Kautsar S.A."/>
            <person name="Yang D."/>
            <person name="Bader C.D."/>
            <person name="Teijaro C.N."/>
            <person name="Fluegel L."/>
            <person name="Davis C.M."/>
            <person name="Simpson J.R."/>
            <person name="Lauterbach L."/>
            <person name="Steele A.D."/>
            <person name="Gui C."/>
            <person name="Meng S."/>
            <person name="Li G."/>
            <person name="Viehrig K."/>
            <person name="Ye F."/>
            <person name="Su P."/>
            <person name="Kiefer A.F."/>
            <person name="Nichols A."/>
            <person name="Cepeda A.J."/>
            <person name="Yan W."/>
            <person name="Fan B."/>
            <person name="Jiang Y."/>
            <person name="Adhikari A."/>
            <person name="Zheng C.-J."/>
            <person name="Schuster L."/>
            <person name="Cowan T.M."/>
            <person name="Smanski M.J."/>
            <person name="Chevrette M.G."/>
            <person name="De Carvalho L.P.S."/>
            <person name="Shen B."/>
        </authorList>
    </citation>
    <scope>NUCLEOTIDE SEQUENCE [LARGE SCALE GENOMIC DNA]</scope>
    <source>
        <strain evidence="5 6">NPDC020594</strain>
    </source>
</reference>
<comment type="caution">
    <text evidence="5">The sequence shown here is derived from an EMBL/GenBank/DDBJ whole genome shotgun (WGS) entry which is preliminary data.</text>
</comment>
<dbReference type="PANTHER" id="PTHR44688">
    <property type="entry name" value="DNA-BINDING TRANSCRIPTIONAL ACTIVATOR DEVR_DOSR"/>
    <property type="match status" value="1"/>
</dbReference>
<keyword evidence="2" id="KW-0238">DNA-binding</keyword>
<dbReference type="InterPro" id="IPR016032">
    <property type="entry name" value="Sig_transdc_resp-reg_C-effctor"/>
</dbReference>
<evidence type="ECO:0000259" key="4">
    <source>
        <dbReference type="PROSITE" id="PS50043"/>
    </source>
</evidence>
<dbReference type="Pfam" id="PF13191">
    <property type="entry name" value="AAA_16"/>
    <property type="match status" value="1"/>
</dbReference>
<dbReference type="PROSITE" id="PS50043">
    <property type="entry name" value="HTH_LUXR_2"/>
    <property type="match status" value="1"/>
</dbReference>
<sequence length="426" mass="45425">MEQPGAQPETLVGRLPEADSLRQFVHRARTDGGALLVSGDPGVGKTALLDATAETARSSGTTVLRVTGTEFEAEVSHAGLHQALLPLVDHLAGLGDEQAAAVRVALGFETGPAPDRLLLCGAVTMLLRTTAARTPLLLVLDDVPWLDRAGAVVLSFAARRLAGSRTGLLAAFRTGSPGYFDVSGLPELTVRPLDDEAAGHLLTERFPGLDPQTRVRVLDTAQGNPLALLELPQALEETRRGPTRSLPRVLPLGQRLQRLFASRVAVLAAACAAVVAPDEAAARLFEQALTLPTADAWPFDTARIRLLYGERLRRSRAATEARVQLRLAHTAFQKLGAVPWAARAERELRAAGEATRTAADARGVATLTPQELEIARLAASGLSNKQIAERLYVSPRTVSTHLYQIFPKLGITRRAALRDAIGGDEA</sequence>
<dbReference type="CDD" id="cd06170">
    <property type="entry name" value="LuxR_C_like"/>
    <property type="match status" value="1"/>
</dbReference>
<evidence type="ECO:0000313" key="5">
    <source>
        <dbReference type="EMBL" id="MEU5710274.1"/>
    </source>
</evidence>
<evidence type="ECO:0000256" key="2">
    <source>
        <dbReference type="ARBA" id="ARBA00023125"/>
    </source>
</evidence>
<dbReference type="PRINTS" id="PR00038">
    <property type="entry name" value="HTHLUXR"/>
</dbReference>
<gene>
    <name evidence="5" type="ORF">AB0H04_25940</name>
</gene>
<dbReference type="RefSeq" id="WP_030644502.1">
    <property type="nucleotide sequence ID" value="NZ_JBEXDP010000024.1"/>
</dbReference>
<protein>
    <submittedName>
        <fullName evidence="5">LuxR family transcriptional regulator</fullName>
    </submittedName>
</protein>
<dbReference type="InterPro" id="IPR036388">
    <property type="entry name" value="WH-like_DNA-bd_sf"/>
</dbReference>
<dbReference type="InterPro" id="IPR000792">
    <property type="entry name" value="Tscrpt_reg_LuxR_C"/>
</dbReference>
<keyword evidence="1" id="KW-0805">Transcription regulation</keyword>
<dbReference type="SUPFAM" id="SSF46894">
    <property type="entry name" value="C-terminal effector domain of the bipartite response regulators"/>
    <property type="match status" value="1"/>
</dbReference>
<dbReference type="Proteomes" id="UP001551011">
    <property type="component" value="Unassembled WGS sequence"/>
</dbReference>
<dbReference type="Gene3D" id="1.10.10.10">
    <property type="entry name" value="Winged helix-like DNA-binding domain superfamily/Winged helix DNA-binding domain"/>
    <property type="match status" value="1"/>
</dbReference>
<feature type="domain" description="HTH luxR-type" evidence="4">
    <location>
        <begin position="360"/>
        <end position="425"/>
    </location>
</feature>
<name>A0ABV3AEE6_9ACTN</name>
<dbReference type="Gene3D" id="3.40.50.300">
    <property type="entry name" value="P-loop containing nucleotide triphosphate hydrolases"/>
    <property type="match status" value="1"/>
</dbReference>
<dbReference type="SUPFAM" id="SSF52540">
    <property type="entry name" value="P-loop containing nucleoside triphosphate hydrolases"/>
    <property type="match status" value="1"/>
</dbReference>
<organism evidence="5 6">
    <name type="scientific">Streptomyces flaveolus</name>
    <dbReference type="NCBI Taxonomy" id="67297"/>
    <lineage>
        <taxon>Bacteria</taxon>
        <taxon>Bacillati</taxon>
        <taxon>Actinomycetota</taxon>
        <taxon>Actinomycetes</taxon>
        <taxon>Kitasatosporales</taxon>
        <taxon>Streptomycetaceae</taxon>
        <taxon>Streptomyces</taxon>
    </lineage>
</organism>
<dbReference type="Pfam" id="PF00196">
    <property type="entry name" value="GerE"/>
    <property type="match status" value="1"/>
</dbReference>
<keyword evidence="6" id="KW-1185">Reference proteome</keyword>
<dbReference type="SMART" id="SM00421">
    <property type="entry name" value="HTH_LUXR"/>
    <property type="match status" value="1"/>
</dbReference>
<dbReference type="PANTHER" id="PTHR44688:SF16">
    <property type="entry name" value="DNA-BINDING TRANSCRIPTIONAL ACTIVATOR DEVR_DOSR"/>
    <property type="match status" value="1"/>
</dbReference>
<dbReference type="InterPro" id="IPR027417">
    <property type="entry name" value="P-loop_NTPase"/>
</dbReference>
<evidence type="ECO:0000313" key="6">
    <source>
        <dbReference type="Proteomes" id="UP001551011"/>
    </source>
</evidence>
<proteinExistence type="predicted"/>
<evidence type="ECO:0000256" key="3">
    <source>
        <dbReference type="ARBA" id="ARBA00023163"/>
    </source>
</evidence>
<evidence type="ECO:0000256" key="1">
    <source>
        <dbReference type="ARBA" id="ARBA00023015"/>
    </source>
</evidence>
<keyword evidence="3" id="KW-0804">Transcription</keyword>
<dbReference type="EMBL" id="JBFAEG010000019">
    <property type="protein sequence ID" value="MEU5710274.1"/>
    <property type="molecule type" value="Genomic_DNA"/>
</dbReference>
<dbReference type="InterPro" id="IPR041664">
    <property type="entry name" value="AAA_16"/>
</dbReference>
<accession>A0ABV3AEE6</accession>